<evidence type="ECO:0000313" key="2">
    <source>
        <dbReference type="Proteomes" id="UP000193738"/>
    </source>
</evidence>
<dbReference type="EMBL" id="LQOX01000129">
    <property type="protein sequence ID" value="ORV64202.1"/>
    <property type="molecule type" value="Genomic_DNA"/>
</dbReference>
<accession>A0A1X1V585</accession>
<dbReference type="STRING" id="1777.AWC07_15575"/>
<proteinExistence type="predicted"/>
<protein>
    <submittedName>
        <fullName evidence="1">Uncharacterized protein</fullName>
    </submittedName>
</protein>
<sequence>MVDLLFTPFDLTVIEVEYQGKAMGHAVPHTIGRHTHPAVKSQTPAPVQATGIDYLQLLETAHQTDVGQAINCPALTDCENDTEPCSGNR</sequence>
<comment type="caution">
    <text evidence="1">The sequence shown here is derived from an EMBL/GenBank/DDBJ whole genome shotgun (WGS) entry which is preliminary data.</text>
</comment>
<name>A0A1X1V585_MYCGS</name>
<keyword evidence="2" id="KW-1185">Reference proteome</keyword>
<gene>
    <name evidence="1" type="ORF">AWC07_15575</name>
</gene>
<organism evidence="1 2">
    <name type="scientific">Mycobacterium gastri</name>
    <dbReference type="NCBI Taxonomy" id="1777"/>
    <lineage>
        <taxon>Bacteria</taxon>
        <taxon>Bacillati</taxon>
        <taxon>Actinomycetota</taxon>
        <taxon>Actinomycetes</taxon>
        <taxon>Mycobacteriales</taxon>
        <taxon>Mycobacteriaceae</taxon>
        <taxon>Mycobacterium</taxon>
    </lineage>
</organism>
<evidence type="ECO:0000313" key="1">
    <source>
        <dbReference type="EMBL" id="ORV64202.1"/>
    </source>
</evidence>
<dbReference type="AlphaFoldDB" id="A0A1X1V585"/>
<reference evidence="1 2" key="1">
    <citation type="submission" date="2016-01" db="EMBL/GenBank/DDBJ databases">
        <title>The new phylogeny of the genus Mycobacterium.</title>
        <authorList>
            <person name="Tarcisio F."/>
            <person name="Conor M."/>
            <person name="Antonella G."/>
            <person name="Elisabetta G."/>
            <person name="Giulia F.S."/>
            <person name="Sara T."/>
            <person name="Anna F."/>
            <person name="Clotilde B."/>
            <person name="Roberto B."/>
            <person name="Veronica D.S."/>
            <person name="Fabio R."/>
            <person name="Monica P."/>
            <person name="Olivier J."/>
            <person name="Enrico T."/>
            <person name="Nicola S."/>
        </authorList>
    </citation>
    <scope>NUCLEOTIDE SEQUENCE [LARGE SCALE GENOMIC DNA]</scope>
    <source>
        <strain evidence="1 2">DSM 43505</strain>
    </source>
</reference>
<dbReference type="Proteomes" id="UP000193738">
    <property type="component" value="Unassembled WGS sequence"/>
</dbReference>